<accession>A0ABR7QEP4</accession>
<evidence type="ECO:0000313" key="4">
    <source>
        <dbReference type="EMBL" id="MBC8757049.1"/>
    </source>
</evidence>
<dbReference type="InterPro" id="IPR006016">
    <property type="entry name" value="UspA"/>
</dbReference>
<dbReference type="Pfam" id="PF00582">
    <property type="entry name" value="Usp"/>
    <property type="match status" value="1"/>
</dbReference>
<dbReference type="PANTHER" id="PTHR46268:SF6">
    <property type="entry name" value="UNIVERSAL STRESS PROTEIN UP12"/>
    <property type="match status" value="1"/>
</dbReference>
<proteinExistence type="inferred from homology"/>
<evidence type="ECO:0000256" key="2">
    <source>
        <dbReference type="SAM" id="Coils"/>
    </source>
</evidence>
<dbReference type="EMBL" id="JACGWS010000016">
    <property type="protein sequence ID" value="MBC8757049.1"/>
    <property type="molecule type" value="Genomic_DNA"/>
</dbReference>
<protein>
    <submittedName>
        <fullName evidence="4">Universal stress protein</fullName>
    </submittedName>
</protein>
<feature type="domain" description="UspA" evidence="3">
    <location>
        <begin position="2"/>
        <end position="142"/>
    </location>
</feature>
<reference evidence="4 5" key="1">
    <citation type="submission" date="2020-07" db="EMBL/GenBank/DDBJ databases">
        <title>Description of Kordia aestuariivivens sp. nov., isolated from a tidal flat.</title>
        <authorList>
            <person name="Park S."/>
            <person name="Yoon J.-H."/>
        </authorList>
    </citation>
    <scope>NUCLEOTIDE SEQUENCE [LARGE SCALE GENOMIC DNA]</scope>
    <source>
        <strain evidence="4 5">YSTF-M3</strain>
    </source>
</reference>
<dbReference type="CDD" id="cd00293">
    <property type="entry name" value="USP-like"/>
    <property type="match status" value="1"/>
</dbReference>
<sequence length="275" mass="31379">MTNILLPTDFSDNAWNAIVYTLKLYANETCTIYLLNATQLKASRISSFSNKLLTTMRDNAKNDLLKLKAQLEETNANGNHEFEILLSLGNLDDAIEGAIDKYAIDLVAMGTKGATGAKGILFGSNTTKMFKKVKKCPVLAIPDNYEFVVPKQIAFPTDFNRYCDAKELHFLKRLADLYNATIRVIHINKEDKLTDRQEKNLTTLRQYLKNHVHSFHWIPTYASKSKEINDCIEELEIDILAMVYYSHSFIESITHEPVIKKIGFHLKIPFMVIPE</sequence>
<dbReference type="SUPFAM" id="SSF52402">
    <property type="entry name" value="Adenine nucleotide alpha hydrolases-like"/>
    <property type="match status" value="2"/>
</dbReference>
<evidence type="ECO:0000313" key="5">
    <source>
        <dbReference type="Proteomes" id="UP000619238"/>
    </source>
</evidence>
<dbReference type="Gene3D" id="3.40.50.620">
    <property type="entry name" value="HUPs"/>
    <property type="match status" value="2"/>
</dbReference>
<gene>
    <name evidence="4" type="ORF">H2O64_20420</name>
</gene>
<dbReference type="PANTHER" id="PTHR46268">
    <property type="entry name" value="STRESS RESPONSE PROTEIN NHAX"/>
    <property type="match status" value="1"/>
</dbReference>
<evidence type="ECO:0000256" key="1">
    <source>
        <dbReference type="ARBA" id="ARBA00008791"/>
    </source>
</evidence>
<dbReference type="InterPro" id="IPR014729">
    <property type="entry name" value="Rossmann-like_a/b/a_fold"/>
</dbReference>
<comment type="caution">
    <text evidence="4">The sequence shown here is derived from an EMBL/GenBank/DDBJ whole genome shotgun (WGS) entry which is preliminary data.</text>
</comment>
<comment type="similarity">
    <text evidence="1">Belongs to the universal stress protein A family.</text>
</comment>
<dbReference type="RefSeq" id="WP_187564094.1">
    <property type="nucleotide sequence ID" value="NZ_JACGWS010000016.1"/>
</dbReference>
<keyword evidence="5" id="KW-1185">Reference proteome</keyword>
<organism evidence="4 5">
    <name type="scientific">Kordia aestuariivivens</name>
    <dbReference type="NCBI Taxonomy" id="2759037"/>
    <lineage>
        <taxon>Bacteria</taxon>
        <taxon>Pseudomonadati</taxon>
        <taxon>Bacteroidota</taxon>
        <taxon>Flavobacteriia</taxon>
        <taxon>Flavobacteriales</taxon>
        <taxon>Flavobacteriaceae</taxon>
        <taxon>Kordia</taxon>
    </lineage>
</organism>
<name>A0ABR7QEP4_9FLAO</name>
<feature type="coiled-coil region" evidence="2">
    <location>
        <begin position="50"/>
        <end position="77"/>
    </location>
</feature>
<dbReference type="Proteomes" id="UP000619238">
    <property type="component" value="Unassembled WGS sequence"/>
</dbReference>
<keyword evidence="2" id="KW-0175">Coiled coil</keyword>
<evidence type="ECO:0000259" key="3">
    <source>
        <dbReference type="Pfam" id="PF00582"/>
    </source>
</evidence>